<reference evidence="3" key="1">
    <citation type="submission" date="2017-04" db="EMBL/GenBank/DDBJ databases">
        <authorList>
            <person name="Varghese N."/>
            <person name="Submissions S."/>
        </authorList>
    </citation>
    <scope>NUCLEOTIDE SEQUENCE [LARGE SCALE GENOMIC DNA]</scope>
    <source>
        <strain evidence="3">VKM Ac-2510</strain>
    </source>
</reference>
<protein>
    <submittedName>
        <fullName evidence="2">Uncharacterized protein</fullName>
    </submittedName>
</protein>
<keyword evidence="3" id="KW-1185">Reference proteome</keyword>
<dbReference type="OrthoDB" id="5122486at2"/>
<evidence type="ECO:0000313" key="3">
    <source>
        <dbReference type="Proteomes" id="UP000193244"/>
    </source>
</evidence>
<dbReference type="EMBL" id="FXAY01000002">
    <property type="protein sequence ID" value="SMG26239.1"/>
    <property type="molecule type" value="Genomic_DNA"/>
</dbReference>
<dbReference type="RefSeq" id="WP_085484193.1">
    <property type="nucleotide sequence ID" value="NZ_FXAY01000002.1"/>
</dbReference>
<dbReference type="Proteomes" id="UP000193244">
    <property type="component" value="Unassembled WGS sequence"/>
</dbReference>
<gene>
    <name evidence="2" type="ORF">SAMN06296010_1295</name>
</gene>
<evidence type="ECO:0000313" key="2">
    <source>
        <dbReference type="EMBL" id="SMG26239.1"/>
    </source>
</evidence>
<feature type="compositionally biased region" description="Basic and acidic residues" evidence="1">
    <location>
        <begin position="18"/>
        <end position="36"/>
    </location>
</feature>
<dbReference type="AlphaFoldDB" id="A0A1X7JFE7"/>
<proteinExistence type="predicted"/>
<dbReference type="STRING" id="150121.SAMN06296010_1295"/>
<organism evidence="2 3">
    <name type="scientific">Agreia pratensis</name>
    <dbReference type="NCBI Taxonomy" id="150121"/>
    <lineage>
        <taxon>Bacteria</taxon>
        <taxon>Bacillati</taxon>
        <taxon>Actinomycetota</taxon>
        <taxon>Actinomycetes</taxon>
        <taxon>Micrococcales</taxon>
        <taxon>Microbacteriaceae</taxon>
        <taxon>Agreia</taxon>
    </lineage>
</organism>
<accession>A0A1X7JFE7</accession>
<feature type="region of interest" description="Disordered" evidence="1">
    <location>
        <begin position="1"/>
        <end position="88"/>
    </location>
</feature>
<sequence>MTHDETSRPSDSPDESGDTGRDRQAAADWIADRTEGENITSDIDGTVTIDDAASPPDPDAYGHAETDTLDVEDHEPASRDYPRPDPGF</sequence>
<feature type="compositionally biased region" description="Basic and acidic residues" evidence="1">
    <location>
        <begin position="74"/>
        <end position="88"/>
    </location>
</feature>
<name>A0A1X7JFE7_9MICO</name>
<evidence type="ECO:0000256" key="1">
    <source>
        <dbReference type="SAM" id="MobiDB-lite"/>
    </source>
</evidence>